<evidence type="ECO:0000313" key="3">
    <source>
        <dbReference type="EMBL" id="OCF54770.1"/>
    </source>
</evidence>
<dbReference type="AlphaFoldDB" id="A0A1B9IHC3"/>
<evidence type="ECO:0000256" key="1">
    <source>
        <dbReference type="SAM" id="SignalP"/>
    </source>
</evidence>
<dbReference type="PANTHER" id="PTHR35192:SF2">
    <property type="entry name" value="APPLE DOMAIN-CONTAINING PROTEIN"/>
    <property type="match status" value="1"/>
</dbReference>
<dbReference type="InterPro" id="IPR048661">
    <property type="entry name" value="CPL1-like"/>
</dbReference>
<feature type="domain" description="Protein CPL1-like" evidence="2">
    <location>
        <begin position="216"/>
        <end position="281"/>
    </location>
</feature>
<name>A0A1B9IHC3_9TREE</name>
<feature type="chain" id="PRO_5008628636" description="Protein CPL1-like domain-containing protein" evidence="1">
    <location>
        <begin position="18"/>
        <end position="288"/>
    </location>
</feature>
<dbReference type="InterPro" id="IPR038955">
    <property type="entry name" value="PriA/CPL1_fungi"/>
</dbReference>
<dbReference type="PANTHER" id="PTHR35192">
    <property type="entry name" value="PROTEIN, PUTATIVE-RELATED"/>
    <property type="match status" value="1"/>
</dbReference>
<feature type="signal peptide" evidence="1">
    <location>
        <begin position="1"/>
        <end position="17"/>
    </location>
</feature>
<gene>
    <name evidence="3" type="ORF">L486_07906</name>
</gene>
<accession>A0A1B9IHC3</accession>
<reference evidence="4" key="2">
    <citation type="submission" date="2013-12" db="EMBL/GenBank/DDBJ databases">
        <title>Evolution of pathogenesis and genome organization in the Tremellales.</title>
        <authorList>
            <person name="Cuomo C."/>
            <person name="Litvintseva A."/>
            <person name="Heitman J."/>
            <person name="Chen Y."/>
            <person name="Sun S."/>
            <person name="Springer D."/>
            <person name="Dromer F."/>
            <person name="Young S."/>
            <person name="Zeng Q."/>
            <person name="Chapman S."/>
            <person name="Gujja S."/>
            <person name="Saif S."/>
            <person name="Birren B."/>
        </authorList>
    </citation>
    <scope>NUCLEOTIDE SEQUENCE [LARGE SCALE GENOMIC DNA]</scope>
    <source>
        <strain evidence="4">CBS 10435</strain>
    </source>
</reference>
<proteinExistence type="predicted"/>
<dbReference type="EMBL" id="KI669469">
    <property type="protein sequence ID" value="OCF54770.1"/>
    <property type="molecule type" value="Genomic_DNA"/>
</dbReference>
<dbReference type="STRING" id="1331196.A0A1B9IHC3"/>
<sequence>MIVPIIIAALAIRSVRGAAYVGCVDPASIPSGTTTTGSDLDTCISSCTSSYAFYDNGSGTCTCASSGGSNSAYEEAQNSGGTCSSDQASAWLLNTAFGFNICAETTTTNGRTRTNFPASADACFTACADYPYAAWTRYDAAYLCICADEMTPETPENCQGGAASSGLYAFQQSVVIPTGNARRQLKERLRRAQATQFQYCPSGLTGCIVGTDPEAFECIDTRADLESCGGCINGLYGPTVRNSTSTGVDCSALPNVALGGVTCSRGQCEVSACKYGYALVDNECVRML</sequence>
<evidence type="ECO:0000259" key="2">
    <source>
        <dbReference type="Pfam" id="PF21671"/>
    </source>
</evidence>
<evidence type="ECO:0000313" key="4">
    <source>
        <dbReference type="Proteomes" id="UP000092583"/>
    </source>
</evidence>
<keyword evidence="4" id="KW-1185">Reference proteome</keyword>
<dbReference type="Proteomes" id="UP000092583">
    <property type="component" value="Unassembled WGS sequence"/>
</dbReference>
<dbReference type="Pfam" id="PF21671">
    <property type="entry name" value="CPL1-like"/>
    <property type="match status" value="1"/>
</dbReference>
<keyword evidence="1" id="KW-0732">Signal</keyword>
<organism evidence="3 4">
    <name type="scientific">Kwoniella mangroviensis CBS 10435</name>
    <dbReference type="NCBI Taxonomy" id="1331196"/>
    <lineage>
        <taxon>Eukaryota</taxon>
        <taxon>Fungi</taxon>
        <taxon>Dikarya</taxon>
        <taxon>Basidiomycota</taxon>
        <taxon>Agaricomycotina</taxon>
        <taxon>Tremellomycetes</taxon>
        <taxon>Tremellales</taxon>
        <taxon>Cryptococcaceae</taxon>
        <taxon>Kwoniella</taxon>
    </lineage>
</organism>
<reference evidence="3 4" key="1">
    <citation type="submission" date="2013-07" db="EMBL/GenBank/DDBJ databases">
        <title>The Genome Sequence of Kwoniella mangroviensis CBS10435.</title>
        <authorList>
            <consortium name="The Broad Institute Genome Sequencing Platform"/>
            <person name="Cuomo C."/>
            <person name="Litvintseva A."/>
            <person name="Chen Y."/>
            <person name="Heitman J."/>
            <person name="Sun S."/>
            <person name="Springer D."/>
            <person name="Dromer F."/>
            <person name="Young S.K."/>
            <person name="Zeng Q."/>
            <person name="Gargeya S."/>
            <person name="Fitzgerald M."/>
            <person name="Abouelleil A."/>
            <person name="Alvarado L."/>
            <person name="Berlin A.M."/>
            <person name="Chapman S.B."/>
            <person name="Dewar J."/>
            <person name="Goldberg J."/>
            <person name="Griggs A."/>
            <person name="Gujja S."/>
            <person name="Hansen M."/>
            <person name="Howarth C."/>
            <person name="Imamovic A."/>
            <person name="Larimer J."/>
            <person name="McCowan C."/>
            <person name="Murphy C."/>
            <person name="Pearson M."/>
            <person name="Priest M."/>
            <person name="Roberts A."/>
            <person name="Saif S."/>
            <person name="Shea T."/>
            <person name="Sykes S."/>
            <person name="Wortman J."/>
            <person name="Nusbaum C."/>
            <person name="Birren B."/>
        </authorList>
    </citation>
    <scope>NUCLEOTIDE SEQUENCE [LARGE SCALE GENOMIC DNA]</scope>
    <source>
        <strain evidence="3 4">CBS 10435</strain>
    </source>
</reference>
<dbReference type="OrthoDB" id="2564135at2759"/>
<protein>
    <recommendedName>
        <fullName evidence="2">Protein CPL1-like domain-containing protein</fullName>
    </recommendedName>
</protein>